<dbReference type="AlphaFoldDB" id="A0A1A9WBE7"/>
<dbReference type="SUPFAM" id="SSF140809">
    <property type="entry name" value="Rhabdovirus nucleoprotein-like"/>
    <property type="match status" value="1"/>
</dbReference>
<dbReference type="InterPro" id="IPR023331">
    <property type="entry name" value="Rhabdovirus_ncapsid_C"/>
</dbReference>
<keyword evidence="2" id="KW-1185">Reference proteome</keyword>
<evidence type="ECO:0000313" key="1">
    <source>
        <dbReference type="EnsemblMetazoa" id="GBRI013172-PA"/>
    </source>
</evidence>
<protein>
    <submittedName>
        <fullName evidence="1">Uncharacterized protein</fullName>
    </submittedName>
</protein>
<dbReference type="VEuPathDB" id="VectorBase:GBRI013172"/>
<name>A0A1A9WBE7_9MUSC</name>
<dbReference type="EnsemblMetazoa" id="GBRI013172-RA">
    <property type="protein sequence ID" value="GBRI013172-PA"/>
    <property type="gene ID" value="GBRI013172"/>
</dbReference>
<reference evidence="2" key="1">
    <citation type="submission" date="2014-03" db="EMBL/GenBank/DDBJ databases">
        <authorList>
            <person name="Aksoy S."/>
            <person name="Warren W."/>
            <person name="Wilson R.K."/>
        </authorList>
    </citation>
    <scope>NUCLEOTIDE SEQUENCE [LARGE SCALE GENOMIC DNA]</scope>
    <source>
        <strain evidence="2">IAEA</strain>
    </source>
</reference>
<accession>A0A1A9WBE7</accession>
<dbReference type="Gene3D" id="1.10.3610.10">
    <property type="entry name" value="Nucleoprotein"/>
    <property type="match status" value="1"/>
</dbReference>
<sequence length="208" mass="23622">MFTTSKYERLANCLQIEFMISALDMFLEFNHKNLYAKARIGSIVTRYAFTRYQLMKIFPCSAAANGNVHMVVHGVGCLMGLTRSQRAYVPEYIGLPAIAHNIAMIYFGNIMIGNFVKEIISKSYMEKSKNSELSAILEAASHKTGGLAAMRGNASQVYDHYEKQGFRFIRSEFDTLRKLVKNFKNAGAKSMGYWMSHSFLATLREYTE</sequence>
<organism evidence="1 2">
    <name type="scientific">Glossina brevipalpis</name>
    <dbReference type="NCBI Taxonomy" id="37001"/>
    <lineage>
        <taxon>Eukaryota</taxon>
        <taxon>Metazoa</taxon>
        <taxon>Ecdysozoa</taxon>
        <taxon>Arthropoda</taxon>
        <taxon>Hexapoda</taxon>
        <taxon>Insecta</taxon>
        <taxon>Pterygota</taxon>
        <taxon>Neoptera</taxon>
        <taxon>Endopterygota</taxon>
        <taxon>Diptera</taxon>
        <taxon>Brachycera</taxon>
        <taxon>Muscomorpha</taxon>
        <taxon>Hippoboscoidea</taxon>
        <taxon>Glossinidae</taxon>
        <taxon>Glossina</taxon>
    </lineage>
</organism>
<evidence type="ECO:0000313" key="2">
    <source>
        <dbReference type="Proteomes" id="UP000091820"/>
    </source>
</evidence>
<dbReference type="InterPro" id="IPR035961">
    <property type="entry name" value="Rhabdovirus_nucleoprotein-like"/>
</dbReference>
<proteinExistence type="predicted"/>
<reference evidence="1" key="2">
    <citation type="submission" date="2020-05" db="UniProtKB">
        <authorList>
            <consortium name="EnsemblMetazoa"/>
        </authorList>
    </citation>
    <scope>IDENTIFICATION</scope>
    <source>
        <strain evidence="1">IAEA</strain>
    </source>
</reference>
<dbReference type="Proteomes" id="UP000091820">
    <property type="component" value="Unassembled WGS sequence"/>
</dbReference>